<dbReference type="AlphaFoldDB" id="A0A2P2PYV7"/>
<proteinExistence type="predicted"/>
<protein>
    <submittedName>
        <fullName evidence="1">Uncharacterized protein</fullName>
    </submittedName>
</protein>
<organism evidence="1">
    <name type="scientific">Rhizophora mucronata</name>
    <name type="common">Asiatic mangrove</name>
    <dbReference type="NCBI Taxonomy" id="61149"/>
    <lineage>
        <taxon>Eukaryota</taxon>
        <taxon>Viridiplantae</taxon>
        <taxon>Streptophyta</taxon>
        <taxon>Embryophyta</taxon>
        <taxon>Tracheophyta</taxon>
        <taxon>Spermatophyta</taxon>
        <taxon>Magnoliopsida</taxon>
        <taxon>eudicotyledons</taxon>
        <taxon>Gunneridae</taxon>
        <taxon>Pentapetalae</taxon>
        <taxon>rosids</taxon>
        <taxon>fabids</taxon>
        <taxon>Malpighiales</taxon>
        <taxon>Rhizophoraceae</taxon>
        <taxon>Rhizophora</taxon>
    </lineage>
</organism>
<name>A0A2P2PYV7_RHIMU</name>
<evidence type="ECO:0000313" key="1">
    <source>
        <dbReference type="EMBL" id="MBX59900.1"/>
    </source>
</evidence>
<dbReference type="EMBL" id="GGEC01079416">
    <property type="protein sequence ID" value="MBX59900.1"/>
    <property type="molecule type" value="Transcribed_RNA"/>
</dbReference>
<sequence length="56" mass="6221">MPASWLEAHTHPVLNLCARPLLQLPEQFVPSSVQLKSLISLESLVAHLADIPIRCH</sequence>
<reference evidence="1" key="1">
    <citation type="submission" date="2018-02" db="EMBL/GenBank/DDBJ databases">
        <title>Rhizophora mucronata_Transcriptome.</title>
        <authorList>
            <person name="Meera S.P."/>
            <person name="Sreeshan A."/>
            <person name="Augustine A."/>
        </authorList>
    </citation>
    <scope>NUCLEOTIDE SEQUENCE</scope>
    <source>
        <tissue evidence="1">Leaf</tissue>
    </source>
</reference>
<accession>A0A2P2PYV7</accession>